<dbReference type="Gene3D" id="2.30.40.10">
    <property type="entry name" value="Urease, subunit C, domain 1"/>
    <property type="match status" value="1"/>
</dbReference>
<dbReference type="CDD" id="cd01300">
    <property type="entry name" value="YtcJ_like"/>
    <property type="match status" value="1"/>
</dbReference>
<dbReference type="SUPFAM" id="SSF51338">
    <property type="entry name" value="Composite domain of metallo-dependent hydrolases"/>
    <property type="match status" value="1"/>
</dbReference>
<dbReference type="InterPro" id="IPR011059">
    <property type="entry name" value="Metal-dep_hydrolase_composite"/>
</dbReference>
<dbReference type="AlphaFoldDB" id="A0A652YHI6"/>
<evidence type="ECO:0000313" key="2">
    <source>
        <dbReference type="EMBL" id="TYQ00711.1"/>
    </source>
</evidence>
<organism evidence="2">
    <name type="scientific">Nocardia globerula</name>
    <dbReference type="NCBI Taxonomy" id="1818"/>
    <lineage>
        <taxon>Bacteria</taxon>
        <taxon>Bacillati</taxon>
        <taxon>Actinomycetota</taxon>
        <taxon>Actinomycetes</taxon>
        <taxon>Mycobacteriales</taxon>
        <taxon>Nocardiaceae</taxon>
        <taxon>Nocardia</taxon>
    </lineage>
</organism>
<dbReference type="PANTHER" id="PTHR22642:SF2">
    <property type="entry name" value="PROTEIN LONG AFTER FAR-RED 3"/>
    <property type="match status" value="1"/>
</dbReference>
<dbReference type="Gene3D" id="3.20.20.140">
    <property type="entry name" value="Metal-dependent hydrolases"/>
    <property type="match status" value="1"/>
</dbReference>
<name>A0A652YHI6_NOCGL</name>
<proteinExistence type="predicted"/>
<comment type="caution">
    <text evidence="2">The sequence shown here is derived from an EMBL/GenBank/DDBJ whole genome shotgun (WGS) entry which is preliminary data.</text>
</comment>
<dbReference type="PANTHER" id="PTHR22642">
    <property type="entry name" value="IMIDAZOLONEPROPIONASE"/>
    <property type="match status" value="1"/>
</dbReference>
<dbReference type="InterPro" id="IPR013108">
    <property type="entry name" value="Amidohydro_3"/>
</dbReference>
<dbReference type="Pfam" id="PF07969">
    <property type="entry name" value="Amidohydro_3"/>
    <property type="match status" value="1"/>
</dbReference>
<protein>
    <recommendedName>
        <fullName evidence="1">Amidohydrolase 3 domain-containing protein</fullName>
    </recommendedName>
</protein>
<evidence type="ECO:0000259" key="1">
    <source>
        <dbReference type="Pfam" id="PF07969"/>
    </source>
</evidence>
<dbReference type="Gene3D" id="3.10.310.70">
    <property type="match status" value="1"/>
</dbReference>
<dbReference type="InterPro" id="IPR033932">
    <property type="entry name" value="YtcJ-like"/>
</dbReference>
<dbReference type="GO" id="GO:0016810">
    <property type="term" value="F:hydrolase activity, acting on carbon-nitrogen (but not peptide) bonds"/>
    <property type="evidence" value="ECO:0007669"/>
    <property type="project" value="InterPro"/>
</dbReference>
<dbReference type="EMBL" id="VNIQ01000012">
    <property type="protein sequence ID" value="TYQ00711.1"/>
    <property type="molecule type" value="Genomic_DNA"/>
</dbReference>
<reference evidence="2" key="1">
    <citation type="submission" date="2019-07" db="EMBL/GenBank/DDBJ databases">
        <title>Genomic Encyclopedia of Type Strains, Phase IV (KMG-IV): sequencing the most valuable type-strain genomes for metagenomic binning, comparative biology and taxonomic classification.</title>
        <authorList>
            <person name="Goeker M."/>
        </authorList>
    </citation>
    <scope>NUCLEOTIDE SEQUENCE</scope>
    <source>
        <strain evidence="2">DSM 44596</strain>
    </source>
</reference>
<dbReference type="SUPFAM" id="SSF51556">
    <property type="entry name" value="Metallo-dependent hydrolases"/>
    <property type="match status" value="1"/>
</dbReference>
<feature type="domain" description="Amidohydrolase 3" evidence="1">
    <location>
        <begin position="53"/>
        <end position="529"/>
    </location>
</feature>
<dbReference type="InterPro" id="IPR032466">
    <property type="entry name" value="Metal_Hydrolase"/>
</dbReference>
<gene>
    <name evidence="2" type="ORF">FNL38_1125</name>
</gene>
<accession>A0A652YHI6</accession>
<sequence>MTVTADRIYINGDIKTMDGSSAVTPTAMASKDGRFVAVGSDAEITVLAGPDAEIVDLDGAVVVPGFIETHLHPMMWGLMLGDVEATTGACPTIDAVVAALAARAETTPPGEAIQAWGFDDSLVAEDRGLTTADLDRASTQHPILVRHLSAHGIYVNSLALEMAGITQATVDPEGGVIVRDADGTPTGELCEIPAMSLVHNLAPAMDPGDSKLALLRAQDVMASVGVTSFHDMYVTSEMYDAYRELDDEGELRLRARLYLGHGVHDQLGELADSTSHVAVGGVKLISDGSIQLHTAALSEPYHDLGGCHCGGMAIPSGALDALVSEHHGAGRQVAIHTNGDQAIDHALDAIALAKAAYPDIDIAHRLEHVQTLREDQIRRMVEVGVVASIFVNHVYYWGDRHRDRFLGPGRGERISPVASVVAAGLPYGLHCDCPVTPVNPLFTMNTAVHRLTREGHVLGAQQRVSTHDALSGYTHAAARITGEEVDKGRIAVGLLADFVVLDGDPLVDDTVDLAALRVLRTVVGGETIFTV</sequence>